<feature type="transmembrane region" description="Helical" evidence="10">
    <location>
        <begin position="81"/>
        <end position="104"/>
    </location>
</feature>
<name>A0A1M8A4E0_MALS4</name>
<feature type="domain" description="VTT" evidence="11">
    <location>
        <begin position="121"/>
        <end position="251"/>
    </location>
</feature>
<dbReference type="VEuPathDB" id="FungiDB:MSYG_1681"/>
<keyword evidence="7 10" id="KW-1133">Transmembrane helix</keyword>
<evidence type="ECO:0000256" key="5">
    <source>
        <dbReference type="ARBA" id="ARBA00020673"/>
    </source>
</evidence>
<keyword evidence="8" id="KW-0333">Golgi apparatus</keyword>
<dbReference type="InterPro" id="IPR051076">
    <property type="entry name" value="Golgi_membrane_TVP38/TMEM64"/>
</dbReference>
<comment type="similarity">
    <text evidence="3">Belongs to the TVP38/TMEM64 family.</text>
</comment>
<evidence type="ECO:0000313" key="12">
    <source>
        <dbReference type="EMBL" id="SHO77340.1"/>
    </source>
</evidence>
<keyword evidence="13" id="KW-1185">Reference proteome</keyword>
<evidence type="ECO:0000313" key="13">
    <source>
        <dbReference type="Proteomes" id="UP000186303"/>
    </source>
</evidence>
<reference evidence="13" key="1">
    <citation type="journal article" date="2017" name="Nucleic Acids Res.">
        <title>Proteogenomics produces comprehensive and highly accurate protein-coding gene annotation in a complete genome assembly of Malassezia sympodialis.</title>
        <authorList>
            <person name="Zhu Y."/>
            <person name="Engstroem P.G."/>
            <person name="Tellgren-Roth C."/>
            <person name="Baudo C.D."/>
            <person name="Kennell J.C."/>
            <person name="Sun S."/>
            <person name="Billmyre R.B."/>
            <person name="Schroeder M.S."/>
            <person name="Andersson A."/>
            <person name="Holm T."/>
            <person name="Sigurgeirsson B."/>
            <person name="Wu G."/>
            <person name="Sankaranarayanan S.R."/>
            <person name="Siddharthan R."/>
            <person name="Sanyal K."/>
            <person name="Lundeberg J."/>
            <person name="Nystedt B."/>
            <person name="Boekhout T."/>
            <person name="Dawson T.L. Jr."/>
            <person name="Heitman J."/>
            <person name="Scheynius A."/>
            <person name="Lehtioe J."/>
        </authorList>
    </citation>
    <scope>NUCLEOTIDE SEQUENCE [LARGE SCALE GENOMIC DNA]</scope>
    <source>
        <strain evidence="13">ATCC 42132</strain>
    </source>
</reference>
<dbReference type="GO" id="GO:0000022">
    <property type="term" value="P:mitotic spindle elongation"/>
    <property type="evidence" value="ECO:0007669"/>
    <property type="project" value="TreeGrafter"/>
</dbReference>
<evidence type="ECO:0000256" key="8">
    <source>
        <dbReference type="ARBA" id="ARBA00023034"/>
    </source>
</evidence>
<evidence type="ECO:0000259" key="11">
    <source>
        <dbReference type="Pfam" id="PF09335"/>
    </source>
</evidence>
<protein>
    <recommendedName>
        <fullName evidence="4">Golgi apparatus membrane protein TVP38</fullName>
    </recommendedName>
    <alternativeName>
        <fullName evidence="5">Golgi apparatus membrane protein tvp38</fullName>
    </alternativeName>
</protein>
<dbReference type="PANTHER" id="PTHR47549:SF1">
    <property type="entry name" value="GOLGI APPARATUS MEMBRANE PROTEIN TVP38"/>
    <property type="match status" value="1"/>
</dbReference>
<evidence type="ECO:0000256" key="7">
    <source>
        <dbReference type="ARBA" id="ARBA00022989"/>
    </source>
</evidence>
<feature type="transmembrane region" description="Helical" evidence="10">
    <location>
        <begin position="57"/>
        <end position="75"/>
    </location>
</feature>
<feature type="transmembrane region" description="Helical" evidence="10">
    <location>
        <begin position="272"/>
        <end position="292"/>
    </location>
</feature>
<evidence type="ECO:0000256" key="2">
    <source>
        <dbReference type="ARBA" id="ARBA00004653"/>
    </source>
</evidence>
<gene>
    <name evidence="12" type="ORF">MSYG_1681</name>
</gene>
<evidence type="ECO:0000256" key="9">
    <source>
        <dbReference type="ARBA" id="ARBA00023136"/>
    </source>
</evidence>
<dbReference type="OrthoDB" id="166803at2759"/>
<dbReference type="PANTHER" id="PTHR47549">
    <property type="entry name" value="GOLGI APPARATUS MEMBRANE PROTEIN TVP38-RELATED"/>
    <property type="match status" value="1"/>
</dbReference>
<dbReference type="AlphaFoldDB" id="A0A1M8A4E0"/>
<proteinExistence type="inferred from homology"/>
<dbReference type="InterPro" id="IPR032816">
    <property type="entry name" value="VTT_dom"/>
</dbReference>
<comment type="function">
    <text evidence="1">Golgi membrane protein involved in vesicular trafficking and spindle migration.</text>
</comment>
<dbReference type="GO" id="GO:0000139">
    <property type="term" value="C:Golgi membrane"/>
    <property type="evidence" value="ECO:0007669"/>
    <property type="project" value="UniProtKB-SubCell"/>
</dbReference>
<evidence type="ECO:0000256" key="10">
    <source>
        <dbReference type="SAM" id="Phobius"/>
    </source>
</evidence>
<keyword evidence="9 10" id="KW-0472">Membrane</keyword>
<comment type="subcellular location">
    <subcellularLocation>
        <location evidence="2">Golgi apparatus membrane</location>
        <topology evidence="2">Multi-pass membrane protein</topology>
    </subcellularLocation>
</comment>
<evidence type="ECO:0000256" key="6">
    <source>
        <dbReference type="ARBA" id="ARBA00022692"/>
    </source>
</evidence>
<dbReference type="OMA" id="ISLWISH"/>
<feature type="transmembrane region" description="Helical" evidence="10">
    <location>
        <begin position="148"/>
        <end position="170"/>
    </location>
</feature>
<evidence type="ECO:0000256" key="1">
    <source>
        <dbReference type="ARBA" id="ARBA00002978"/>
    </source>
</evidence>
<organism evidence="12 13">
    <name type="scientific">Malassezia sympodialis (strain ATCC 42132)</name>
    <name type="common">Atopic eczema-associated yeast</name>
    <dbReference type="NCBI Taxonomy" id="1230383"/>
    <lineage>
        <taxon>Eukaryota</taxon>
        <taxon>Fungi</taxon>
        <taxon>Dikarya</taxon>
        <taxon>Basidiomycota</taxon>
        <taxon>Ustilaginomycotina</taxon>
        <taxon>Malasseziomycetes</taxon>
        <taxon>Malasseziales</taxon>
        <taxon>Malasseziaceae</taxon>
        <taxon>Malassezia</taxon>
    </lineage>
</organism>
<sequence>MPSQAHGQDVGRVDRVHRAIGSIVRAQTMVPWSGAQFWHQWDIYRERFKELTPAQKAGIVAFLLLQLLVLGYLLHGGGGELMHGIARISLWISHSWLGIPLLYLSMAVTGIPPITGFSSTLTLCGMAFARSEPNAPWQQQVRALGQGWAIATVGLLLSACLSFVIVRRVLANLQGQWHMLSRIKSDRRFLALQTAVRERGLMMAILARFCPLPYSYTNLLLASLDSLQLRTYALSVALTSPRLLFPLFMGAKLYDLSDKRVRAELDAQTKQLNVLFIALSMGLAMLASAVIWRETSRMLATEESLLGDTDEFVLEDVQVSQGL</sequence>
<keyword evidence="6 10" id="KW-0812">Transmembrane</keyword>
<dbReference type="Proteomes" id="UP000186303">
    <property type="component" value="Chromosome 2"/>
</dbReference>
<evidence type="ECO:0000256" key="3">
    <source>
        <dbReference type="ARBA" id="ARBA00008640"/>
    </source>
</evidence>
<evidence type="ECO:0000256" key="4">
    <source>
        <dbReference type="ARBA" id="ARBA00013533"/>
    </source>
</evidence>
<dbReference type="Pfam" id="PF09335">
    <property type="entry name" value="VTT_dom"/>
    <property type="match status" value="1"/>
</dbReference>
<dbReference type="EMBL" id="LT671822">
    <property type="protein sequence ID" value="SHO77340.1"/>
    <property type="molecule type" value="Genomic_DNA"/>
</dbReference>
<dbReference type="GO" id="GO:0016192">
    <property type="term" value="P:vesicle-mediated transport"/>
    <property type="evidence" value="ECO:0007669"/>
    <property type="project" value="TreeGrafter"/>
</dbReference>
<accession>A0A1M8A4E0</accession>